<dbReference type="GeneID" id="60587220"/>
<keyword evidence="1" id="KW-0812">Transmembrane</keyword>
<keyword evidence="1" id="KW-0472">Membrane</keyword>
<dbReference type="GO" id="GO:0005886">
    <property type="term" value="C:plasma membrane"/>
    <property type="evidence" value="ECO:0007669"/>
    <property type="project" value="UniProtKB-SubCell"/>
</dbReference>
<dbReference type="OrthoDB" id="86287at2157"/>
<name>A0A7T3FZG2_9EURY</name>
<organism evidence="2 3">
    <name type="scientific">Halosimplex litoreum</name>
    <dbReference type="NCBI Taxonomy" id="1198301"/>
    <lineage>
        <taxon>Archaea</taxon>
        <taxon>Methanobacteriati</taxon>
        <taxon>Methanobacteriota</taxon>
        <taxon>Stenosarchaea group</taxon>
        <taxon>Halobacteria</taxon>
        <taxon>Halobacteriales</taxon>
        <taxon>Haloarculaceae</taxon>
        <taxon>Halosimplex</taxon>
    </lineage>
</organism>
<accession>A0A7T3FZG2</accession>
<sequence length="269" mass="28159">MTWRTVANRDWRLTVDARSAKALLGLVVLGVLVAGYIYPVVTPGPHTTSQFPEFVEGILTTLVPFVGVLLGYNAVVSDRESGAIRLSLSLPQSRSDVVLGTYASRTGLLAATLAGSLAAAGALVVYPFGELQLGRFLVFVALTVAYGAVWSGLGIAVSLAVATKRRALVVGFVFLFLFVVVWDALEAAALLGLSAAGIVDGELPGLAELVFGLEPGRAFGRATAGLVDPTRSVEGAWYLGGWVALAVLALWVVGPIGLAYARFARRDLS</sequence>
<dbReference type="PANTHER" id="PTHR43471:SF1">
    <property type="entry name" value="ABC TRANSPORTER PERMEASE PROTEIN NOSY-RELATED"/>
    <property type="match status" value="1"/>
</dbReference>
<feature type="transmembrane region" description="Helical" evidence="1">
    <location>
        <begin position="236"/>
        <end position="261"/>
    </location>
</feature>
<dbReference type="KEGG" id="hlt:I7X12_01965"/>
<feature type="transmembrane region" description="Helical" evidence="1">
    <location>
        <begin position="136"/>
        <end position="160"/>
    </location>
</feature>
<gene>
    <name evidence="2" type="ORF">I7X12_01965</name>
</gene>
<dbReference type="AlphaFoldDB" id="A0A7T3FZG2"/>
<evidence type="ECO:0000313" key="2">
    <source>
        <dbReference type="EMBL" id="QPV63427.1"/>
    </source>
</evidence>
<evidence type="ECO:0000256" key="1">
    <source>
        <dbReference type="SAM" id="Phobius"/>
    </source>
</evidence>
<keyword evidence="1" id="KW-1133">Transmembrane helix</keyword>
<proteinExistence type="predicted"/>
<feature type="transmembrane region" description="Helical" evidence="1">
    <location>
        <begin position="167"/>
        <end position="185"/>
    </location>
</feature>
<dbReference type="Proteomes" id="UP000595001">
    <property type="component" value="Chromosome"/>
</dbReference>
<dbReference type="RefSeq" id="WP_198062217.1">
    <property type="nucleotide sequence ID" value="NZ_CP065856.1"/>
</dbReference>
<feature type="transmembrane region" description="Helical" evidence="1">
    <location>
        <begin position="58"/>
        <end position="76"/>
    </location>
</feature>
<keyword evidence="3" id="KW-1185">Reference proteome</keyword>
<feature type="transmembrane region" description="Helical" evidence="1">
    <location>
        <begin position="20"/>
        <end position="38"/>
    </location>
</feature>
<dbReference type="Pfam" id="PF12679">
    <property type="entry name" value="ABC2_membrane_2"/>
    <property type="match status" value="1"/>
</dbReference>
<protein>
    <submittedName>
        <fullName evidence="2">ABC transporter permease</fullName>
    </submittedName>
</protein>
<dbReference type="PANTHER" id="PTHR43471">
    <property type="entry name" value="ABC TRANSPORTER PERMEASE"/>
    <property type="match status" value="1"/>
</dbReference>
<feature type="transmembrane region" description="Helical" evidence="1">
    <location>
        <begin position="97"/>
        <end position="124"/>
    </location>
</feature>
<dbReference type="EMBL" id="CP065856">
    <property type="protein sequence ID" value="QPV63427.1"/>
    <property type="molecule type" value="Genomic_DNA"/>
</dbReference>
<dbReference type="GO" id="GO:0140359">
    <property type="term" value="F:ABC-type transporter activity"/>
    <property type="evidence" value="ECO:0007669"/>
    <property type="project" value="InterPro"/>
</dbReference>
<reference evidence="2 3" key="1">
    <citation type="submission" date="2020-12" db="EMBL/GenBank/DDBJ databases">
        <title>Halosimplex halophilum sp. nov. and Halosimplex salinum sp. nov., two new members of the genus Halosimplex.</title>
        <authorList>
            <person name="Cui H.L."/>
        </authorList>
    </citation>
    <scope>NUCLEOTIDE SEQUENCE [LARGE SCALE GENOMIC DNA]</scope>
    <source>
        <strain evidence="2 3">YGH94</strain>
    </source>
</reference>
<evidence type="ECO:0000313" key="3">
    <source>
        <dbReference type="Proteomes" id="UP000595001"/>
    </source>
</evidence>